<dbReference type="InterPro" id="IPR018011">
    <property type="entry name" value="Carb_sulfotrans_8-10"/>
</dbReference>
<sequence length="425" mass="48570">MNSSSSTRPNNNNSNSHRRLIPLMVTAACAFLLGRQTKTLELYTSSDSYALFDSTALKFDQIADSIDAIDSSSIEPSTSFVGSQHRLENEDEADFIIRRSYLNSYVHILPCNNATTEKNCLDKTLHHFNPTTESARRSLPPVPWWFRTLLRDTVANGAYGFWHHFSTTDPALNFCTIEKVGTTEWRRVFCDLNEDECHNNNGVYPPHCRTGLVGRKCAFQTNKKVPSDAPKAVFLRDPLERLLSAFLDKCIKPNVRKSEKHCEPNEVFNTDGWGRKSIVPTKQIEDNPKQFFAAYLDIMPLSWNVHFVPQALYCDLYRTIDTDYEFVGDMGKEFMMDLERMANGFKGRLPFQLDKTFGYIKGVEAKRHNNTGNSNQHATHAPEKVAMYYNAASVRKALEYLSIDYVTLGLEVPEWAREMLRNDTL</sequence>
<proteinExistence type="inferred from homology"/>
<keyword evidence="8" id="KW-0325">Glycoprotein</keyword>
<comment type="subcellular location">
    <subcellularLocation>
        <location evidence="1">Golgi apparatus membrane</location>
        <topology evidence="1">Single-pass type II membrane protein</topology>
    </subcellularLocation>
</comment>
<evidence type="ECO:0000256" key="7">
    <source>
        <dbReference type="ARBA" id="ARBA00023136"/>
    </source>
</evidence>
<keyword evidence="4" id="KW-0812">Transmembrane</keyword>
<comment type="similarity">
    <text evidence="2">Belongs to the sulfotransferase 2 family.</text>
</comment>
<dbReference type="PANTHER" id="PTHR12137">
    <property type="entry name" value="CARBOHYDRATE SULFOTRANSFERASE"/>
    <property type="match status" value="1"/>
</dbReference>
<keyword evidence="6" id="KW-0333">Golgi apparatus</keyword>
<keyword evidence="5" id="KW-1133">Transmembrane helix</keyword>
<evidence type="ECO:0000256" key="8">
    <source>
        <dbReference type="ARBA" id="ARBA00023180"/>
    </source>
</evidence>
<dbReference type="Proteomes" id="UP001530400">
    <property type="component" value="Unassembled WGS sequence"/>
</dbReference>
<gene>
    <name evidence="9" type="ORF">ACHAWO_003244</name>
</gene>
<dbReference type="InterPro" id="IPR005331">
    <property type="entry name" value="Sulfotransferase"/>
</dbReference>
<evidence type="ECO:0000256" key="3">
    <source>
        <dbReference type="ARBA" id="ARBA00022679"/>
    </source>
</evidence>
<dbReference type="EMBL" id="JALLPJ020000301">
    <property type="protein sequence ID" value="KAL3796088.1"/>
    <property type="molecule type" value="Genomic_DNA"/>
</dbReference>
<evidence type="ECO:0000256" key="5">
    <source>
        <dbReference type="ARBA" id="ARBA00022989"/>
    </source>
</evidence>
<dbReference type="GO" id="GO:0008146">
    <property type="term" value="F:sulfotransferase activity"/>
    <property type="evidence" value="ECO:0007669"/>
    <property type="project" value="UniProtKB-ARBA"/>
</dbReference>
<evidence type="ECO:0000256" key="1">
    <source>
        <dbReference type="ARBA" id="ARBA00004323"/>
    </source>
</evidence>
<comment type="caution">
    <text evidence="9">The sequence shown here is derived from an EMBL/GenBank/DDBJ whole genome shotgun (WGS) entry which is preliminary data.</text>
</comment>
<accession>A0ABD3Q6M8</accession>
<evidence type="ECO:0000256" key="6">
    <source>
        <dbReference type="ARBA" id="ARBA00023034"/>
    </source>
</evidence>
<reference evidence="9 10" key="1">
    <citation type="submission" date="2024-10" db="EMBL/GenBank/DDBJ databases">
        <title>Updated reference genomes for cyclostephanoid diatoms.</title>
        <authorList>
            <person name="Roberts W.R."/>
            <person name="Alverson A.J."/>
        </authorList>
    </citation>
    <scope>NUCLEOTIDE SEQUENCE [LARGE SCALE GENOMIC DNA]</scope>
    <source>
        <strain evidence="9 10">AJA010-31</strain>
    </source>
</reference>
<name>A0ABD3Q6M8_9STRA</name>
<evidence type="ECO:0000256" key="2">
    <source>
        <dbReference type="ARBA" id="ARBA00006339"/>
    </source>
</evidence>
<protein>
    <recommendedName>
        <fullName evidence="11">Sulfotransferase</fullName>
    </recommendedName>
</protein>
<keyword evidence="7" id="KW-0472">Membrane</keyword>
<dbReference type="PANTHER" id="PTHR12137:SF54">
    <property type="entry name" value="CARBOHYDRATE SULFOTRANSFERASE"/>
    <property type="match status" value="1"/>
</dbReference>
<keyword evidence="10" id="KW-1185">Reference proteome</keyword>
<keyword evidence="3" id="KW-0808">Transferase</keyword>
<dbReference type="Pfam" id="PF03567">
    <property type="entry name" value="Sulfotransfer_2"/>
    <property type="match status" value="1"/>
</dbReference>
<evidence type="ECO:0000313" key="9">
    <source>
        <dbReference type="EMBL" id="KAL3796088.1"/>
    </source>
</evidence>
<evidence type="ECO:0000313" key="10">
    <source>
        <dbReference type="Proteomes" id="UP001530400"/>
    </source>
</evidence>
<evidence type="ECO:0000256" key="4">
    <source>
        <dbReference type="ARBA" id="ARBA00022692"/>
    </source>
</evidence>
<evidence type="ECO:0008006" key="11">
    <source>
        <dbReference type="Google" id="ProtNLM"/>
    </source>
</evidence>
<organism evidence="9 10">
    <name type="scientific">Cyclotella atomus</name>
    <dbReference type="NCBI Taxonomy" id="382360"/>
    <lineage>
        <taxon>Eukaryota</taxon>
        <taxon>Sar</taxon>
        <taxon>Stramenopiles</taxon>
        <taxon>Ochrophyta</taxon>
        <taxon>Bacillariophyta</taxon>
        <taxon>Coscinodiscophyceae</taxon>
        <taxon>Thalassiosirophycidae</taxon>
        <taxon>Stephanodiscales</taxon>
        <taxon>Stephanodiscaceae</taxon>
        <taxon>Cyclotella</taxon>
    </lineage>
</organism>
<dbReference type="AlphaFoldDB" id="A0ABD3Q6M8"/>
<dbReference type="GO" id="GO:0000139">
    <property type="term" value="C:Golgi membrane"/>
    <property type="evidence" value="ECO:0007669"/>
    <property type="project" value="UniProtKB-SubCell"/>
</dbReference>